<comment type="caution">
    <text evidence="2">The sequence shown here is derived from an EMBL/GenBank/DDBJ whole genome shotgun (WGS) entry which is preliminary data.</text>
</comment>
<dbReference type="InterPro" id="IPR051481">
    <property type="entry name" value="BTB-POZ/Galectin-3-binding"/>
</dbReference>
<name>A0A2Z6SDU8_9GLOM</name>
<dbReference type="EMBL" id="BEXD01003883">
    <property type="protein sequence ID" value="GBC03407.1"/>
    <property type="molecule type" value="Genomic_DNA"/>
</dbReference>
<evidence type="ECO:0000313" key="2">
    <source>
        <dbReference type="EMBL" id="GBC03407.1"/>
    </source>
</evidence>
<organism evidence="2 3">
    <name type="scientific">Rhizophagus clarus</name>
    <dbReference type="NCBI Taxonomy" id="94130"/>
    <lineage>
        <taxon>Eukaryota</taxon>
        <taxon>Fungi</taxon>
        <taxon>Fungi incertae sedis</taxon>
        <taxon>Mucoromycota</taxon>
        <taxon>Glomeromycotina</taxon>
        <taxon>Glomeromycetes</taxon>
        <taxon>Glomerales</taxon>
        <taxon>Glomeraceae</taxon>
        <taxon>Rhizophagus</taxon>
    </lineage>
</organism>
<dbReference type="Pfam" id="PF07707">
    <property type="entry name" value="BACK"/>
    <property type="match status" value="1"/>
</dbReference>
<feature type="domain" description="BACK" evidence="1">
    <location>
        <begin position="118"/>
        <end position="179"/>
    </location>
</feature>
<dbReference type="PANTHER" id="PTHR24410">
    <property type="entry name" value="HL07962P-RELATED"/>
    <property type="match status" value="1"/>
</dbReference>
<dbReference type="Proteomes" id="UP000247702">
    <property type="component" value="Unassembled WGS sequence"/>
</dbReference>
<dbReference type="AlphaFoldDB" id="A0A2Z6SDU8"/>
<dbReference type="InterPro" id="IPR011705">
    <property type="entry name" value="BACK"/>
</dbReference>
<evidence type="ECO:0000313" key="3">
    <source>
        <dbReference type="Proteomes" id="UP000247702"/>
    </source>
</evidence>
<evidence type="ECO:0000259" key="1">
    <source>
        <dbReference type="Pfam" id="PF07707"/>
    </source>
</evidence>
<gene>
    <name evidence="2" type="ORF">RclHR1_05100003</name>
</gene>
<sequence>MSLKFLKELSNDYEKLFETEMGYDVVIYAGKEPNVKEIHAHSNILCIRFIYSGNIELENLQEPDVMKLLIAVDELNIQQLIPYIQEYLIKHQTEFLYQNPIGVLETIYQHKTFMDLFTDLWDFCLEKVCEEPKILFNSDEFINLEESLLESLLKSDNLNMDEIKIWEGLLKWCFAQQNMENDPTKWTKDDITKIEESLQRFIPLMRFYDIEPTDFFFIKFINIKISCHKI</sequence>
<dbReference type="PANTHER" id="PTHR24410:SF23">
    <property type="entry name" value="BTB DOMAIN-CONTAINING PROTEIN-RELATED"/>
    <property type="match status" value="1"/>
</dbReference>
<proteinExistence type="predicted"/>
<keyword evidence="3" id="KW-1185">Reference proteome</keyword>
<reference evidence="2 3" key="1">
    <citation type="submission" date="2017-11" db="EMBL/GenBank/DDBJ databases">
        <title>The genome of Rhizophagus clarus HR1 reveals common genetic basis of auxotrophy among arbuscular mycorrhizal fungi.</title>
        <authorList>
            <person name="Kobayashi Y."/>
        </authorList>
    </citation>
    <scope>NUCLEOTIDE SEQUENCE [LARGE SCALE GENOMIC DNA]</scope>
    <source>
        <strain evidence="2 3">HR1</strain>
    </source>
</reference>
<dbReference type="Gene3D" id="1.25.40.420">
    <property type="match status" value="1"/>
</dbReference>
<dbReference type="SUPFAM" id="SSF54695">
    <property type="entry name" value="POZ domain"/>
    <property type="match status" value="1"/>
</dbReference>
<accession>A0A2Z6SDU8</accession>
<dbReference type="InterPro" id="IPR011333">
    <property type="entry name" value="SKP1/BTB/POZ_sf"/>
</dbReference>
<protein>
    <recommendedName>
        <fullName evidence="1">BACK domain-containing protein</fullName>
    </recommendedName>
</protein>